<dbReference type="EMBL" id="JANPWB010000127">
    <property type="protein sequence ID" value="KAJ1079475.1"/>
    <property type="molecule type" value="Genomic_DNA"/>
</dbReference>
<keyword evidence="2" id="KW-1185">Reference proteome</keyword>
<reference evidence="1 2" key="1">
    <citation type="journal article" date="2022" name="bioRxiv">
        <title>Sequencing and chromosome-scale assembly of the giantPleurodeles waltlgenome.</title>
        <authorList>
            <person name="Brown T."/>
            <person name="Elewa A."/>
            <person name="Iarovenko S."/>
            <person name="Subramanian E."/>
            <person name="Araus A.J."/>
            <person name="Petzold A."/>
            <person name="Susuki M."/>
            <person name="Suzuki K.-i.T."/>
            <person name="Hayashi T."/>
            <person name="Toyoda A."/>
            <person name="Oliveira C."/>
            <person name="Osipova E."/>
            <person name="Leigh N.D."/>
            <person name="Simon A."/>
            <person name="Yun M.H."/>
        </authorList>
    </citation>
    <scope>NUCLEOTIDE SEQUENCE [LARGE SCALE GENOMIC DNA]</scope>
    <source>
        <strain evidence="1">20211129_DDA</strain>
        <tissue evidence="1">Liver</tissue>
    </source>
</reference>
<accession>A0AAV7KUR6</accession>
<name>A0AAV7KUR6_PLEWA</name>
<dbReference type="Proteomes" id="UP001066276">
    <property type="component" value="Unassembled WGS sequence"/>
</dbReference>
<organism evidence="1 2">
    <name type="scientific">Pleurodeles waltl</name>
    <name type="common">Iberian ribbed newt</name>
    <dbReference type="NCBI Taxonomy" id="8319"/>
    <lineage>
        <taxon>Eukaryota</taxon>
        <taxon>Metazoa</taxon>
        <taxon>Chordata</taxon>
        <taxon>Craniata</taxon>
        <taxon>Vertebrata</taxon>
        <taxon>Euteleostomi</taxon>
        <taxon>Amphibia</taxon>
        <taxon>Batrachia</taxon>
        <taxon>Caudata</taxon>
        <taxon>Salamandroidea</taxon>
        <taxon>Salamandridae</taxon>
        <taxon>Pleurodelinae</taxon>
        <taxon>Pleurodeles</taxon>
    </lineage>
</organism>
<dbReference type="AlphaFoldDB" id="A0AAV7KUR6"/>
<gene>
    <name evidence="1" type="ORF">NDU88_000290</name>
</gene>
<sequence>MHPNPCWLAPSLRYPYISGSFRQTRLFWSQLTRGAHLSGTCLPAVPLGRAALGSVPVPRAPNSLRGRTLSRPARDKDAHALYLNFERGSKARLALPWHHPDSL</sequence>
<comment type="caution">
    <text evidence="1">The sequence shown here is derived from an EMBL/GenBank/DDBJ whole genome shotgun (WGS) entry which is preliminary data.</text>
</comment>
<evidence type="ECO:0000313" key="2">
    <source>
        <dbReference type="Proteomes" id="UP001066276"/>
    </source>
</evidence>
<protein>
    <submittedName>
        <fullName evidence="1">Uncharacterized protein</fullName>
    </submittedName>
</protein>
<proteinExistence type="predicted"/>
<evidence type="ECO:0000313" key="1">
    <source>
        <dbReference type="EMBL" id="KAJ1079475.1"/>
    </source>
</evidence>